<dbReference type="EMBL" id="JAKKPZ010000039">
    <property type="protein sequence ID" value="KAI1707679.1"/>
    <property type="molecule type" value="Genomic_DNA"/>
</dbReference>
<dbReference type="InterPro" id="IPR013083">
    <property type="entry name" value="Znf_RING/FYVE/PHD"/>
</dbReference>
<gene>
    <name evidence="6" type="ORF">DdX_12232</name>
</gene>
<dbReference type="SMART" id="SM00184">
    <property type="entry name" value="RING"/>
    <property type="match status" value="1"/>
</dbReference>
<keyword evidence="1" id="KW-0479">Metal-binding</keyword>
<evidence type="ECO:0000256" key="2">
    <source>
        <dbReference type="ARBA" id="ARBA00022771"/>
    </source>
</evidence>
<dbReference type="PROSITE" id="PS00518">
    <property type="entry name" value="ZF_RING_1"/>
    <property type="match status" value="1"/>
</dbReference>
<reference evidence="6" key="1">
    <citation type="submission" date="2022-01" db="EMBL/GenBank/DDBJ databases">
        <title>Genome Sequence Resource for Two Populations of Ditylenchus destructor, the Migratory Endoparasitic Phytonematode.</title>
        <authorList>
            <person name="Zhang H."/>
            <person name="Lin R."/>
            <person name="Xie B."/>
        </authorList>
    </citation>
    <scope>NUCLEOTIDE SEQUENCE</scope>
    <source>
        <strain evidence="6">BazhouSP</strain>
    </source>
</reference>
<dbReference type="Proteomes" id="UP001201812">
    <property type="component" value="Unassembled WGS sequence"/>
</dbReference>
<evidence type="ECO:0000256" key="3">
    <source>
        <dbReference type="ARBA" id="ARBA00022833"/>
    </source>
</evidence>
<accession>A0AAD4R0I0</accession>
<organism evidence="6 7">
    <name type="scientific">Ditylenchus destructor</name>
    <dbReference type="NCBI Taxonomy" id="166010"/>
    <lineage>
        <taxon>Eukaryota</taxon>
        <taxon>Metazoa</taxon>
        <taxon>Ecdysozoa</taxon>
        <taxon>Nematoda</taxon>
        <taxon>Chromadorea</taxon>
        <taxon>Rhabditida</taxon>
        <taxon>Tylenchina</taxon>
        <taxon>Tylenchomorpha</taxon>
        <taxon>Sphaerularioidea</taxon>
        <taxon>Anguinidae</taxon>
        <taxon>Anguininae</taxon>
        <taxon>Ditylenchus</taxon>
    </lineage>
</organism>
<evidence type="ECO:0000256" key="1">
    <source>
        <dbReference type="ARBA" id="ARBA00022723"/>
    </source>
</evidence>
<name>A0AAD4R0I0_9BILA</name>
<dbReference type="PANTHER" id="PTHR25462">
    <property type="entry name" value="BONUS, ISOFORM C-RELATED"/>
    <property type="match status" value="1"/>
</dbReference>
<comment type="caution">
    <text evidence="6">The sequence shown here is derived from an EMBL/GenBank/DDBJ whole genome shotgun (WGS) entry which is preliminary data.</text>
</comment>
<proteinExistence type="predicted"/>
<dbReference type="InterPro" id="IPR001841">
    <property type="entry name" value="Znf_RING"/>
</dbReference>
<dbReference type="InterPro" id="IPR047153">
    <property type="entry name" value="TRIM45/56/19-like"/>
</dbReference>
<evidence type="ECO:0000259" key="5">
    <source>
        <dbReference type="PROSITE" id="PS50089"/>
    </source>
</evidence>
<evidence type="ECO:0000256" key="4">
    <source>
        <dbReference type="PROSITE-ProRule" id="PRU00175"/>
    </source>
</evidence>
<dbReference type="PROSITE" id="PS50089">
    <property type="entry name" value="ZF_RING_2"/>
    <property type="match status" value="1"/>
</dbReference>
<dbReference type="SUPFAM" id="SSF57850">
    <property type="entry name" value="RING/U-box"/>
    <property type="match status" value="1"/>
</dbReference>
<keyword evidence="2 4" id="KW-0863">Zinc-finger</keyword>
<keyword evidence="7" id="KW-1185">Reference proteome</keyword>
<dbReference type="PANTHER" id="PTHR25462:SF291">
    <property type="entry name" value="E3 UBIQUITIN-PROTEIN LIGASE TRIM45"/>
    <property type="match status" value="1"/>
</dbReference>
<dbReference type="GO" id="GO:0061630">
    <property type="term" value="F:ubiquitin protein ligase activity"/>
    <property type="evidence" value="ECO:0007669"/>
    <property type="project" value="TreeGrafter"/>
</dbReference>
<dbReference type="Pfam" id="PF00097">
    <property type="entry name" value="zf-C3HC4"/>
    <property type="match status" value="1"/>
</dbReference>
<dbReference type="InterPro" id="IPR018957">
    <property type="entry name" value="Znf_C3HC4_RING-type"/>
</dbReference>
<dbReference type="Gene3D" id="3.30.40.10">
    <property type="entry name" value="Zinc/RING finger domain, C3HC4 (zinc finger)"/>
    <property type="match status" value="1"/>
</dbReference>
<evidence type="ECO:0000313" key="6">
    <source>
        <dbReference type="EMBL" id="KAI1707679.1"/>
    </source>
</evidence>
<dbReference type="InterPro" id="IPR017907">
    <property type="entry name" value="Znf_RING_CS"/>
</dbReference>
<dbReference type="GO" id="GO:0008270">
    <property type="term" value="F:zinc ion binding"/>
    <property type="evidence" value="ECO:0007669"/>
    <property type="project" value="UniProtKB-KW"/>
</dbReference>
<dbReference type="AlphaFoldDB" id="A0AAD4R0I0"/>
<keyword evidence="3" id="KW-0862">Zinc</keyword>
<evidence type="ECO:0000313" key="7">
    <source>
        <dbReference type="Proteomes" id="UP001201812"/>
    </source>
</evidence>
<protein>
    <submittedName>
        <fullName evidence="6">Zinc finger, c3HC4 type (RING finger) domain-containing protein</fullName>
    </submittedName>
</protein>
<sequence length="675" mass="76304">MEALDFDGSGVPGAVNGWTVSDDGLRAYLWDPSTDCVVRMGMEGGQRKALKWHKTGTDFSKRHWLCYCLFHVNCAFDEEDHLVCLLYNVQQQCYFFVAFCVTSDSISETKRFRIKIRNIKNQHLAYTAHKSDENVIQVVFYEWLESRQTEKLSVISPQRPHFVLCTLNCSVGGRMQMSKERCGVLPPQGRWQLPFVSDNKLHFIKLETNGTYLASLPLDTSHSTELISFISNDPESHGWEIRRTSYATLSDNGPPSNPPKKAIWCNAWRDDGGCFFVVISKLKSEPVDSAGGEVTEQRWLKLNIWHLGVENAQWTRLDAVLKLPGHASRFSLRLGKSRTQVQISPAKRDYSYANTQQIQENPQTVLTTDIYLHYDVDESRASLQKLQVKILKPIRGTHIYGNIVGNIDPENKNGLANVADVICPICLETYVDPRTLFCGHSLCFPCLVKMREVGEIGQQSGNAAGVGINLTKSHRTVKCPTCRKITKIPADGLPTNYGLQEAIESLAKQQIDLISSFVAQDGRNEVAASDPENACQESGFHRILDELLGKLRSDLTQQIEHNVIQNLRQYWTARYGEALRMGLPNESMEEITENQIQQLEQNLIEEFGALSAQVKTKTKTLTENFSRRIFYKGPKEESDCLRESSIASVVLPSNDPREEPQRQYSNLALQNHITV</sequence>
<feature type="domain" description="RING-type" evidence="5">
    <location>
        <begin position="423"/>
        <end position="483"/>
    </location>
</feature>